<evidence type="ECO:0000259" key="4">
    <source>
        <dbReference type="Pfam" id="PF00532"/>
    </source>
</evidence>
<dbReference type="GO" id="GO:0003700">
    <property type="term" value="F:DNA-binding transcription factor activity"/>
    <property type="evidence" value="ECO:0007669"/>
    <property type="project" value="TreeGrafter"/>
</dbReference>
<comment type="caution">
    <text evidence="5">The sequence shown here is derived from an EMBL/GenBank/DDBJ whole genome shotgun (WGS) entry which is preliminary data.</text>
</comment>
<dbReference type="Gene3D" id="3.40.50.2300">
    <property type="match status" value="2"/>
</dbReference>
<dbReference type="Proteomes" id="UP000014174">
    <property type="component" value="Unassembled WGS sequence"/>
</dbReference>
<keyword evidence="1" id="KW-0805">Transcription regulation</keyword>
<reference evidence="5 6" key="1">
    <citation type="journal article" date="2013" name="Genome Announc.">
        <title>Draft Genome Sequence of Arcticibacter svalbardensis Strain MN12-7T, a Member of the Family Sphingobacteriaceae Isolated from an Arctic Soil Sample.</title>
        <authorList>
            <person name="Shivaji S."/>
            <person name="Ara S."/>
            <person name="Prasad S."/>
            <person name="Manasa B.P."/>
            <person name="Begum Z."/>
            <person name="Singh A."/>
            <person name="Kumar Pinnaka A."/>
        </authorList>
    </citation>
    <scope>NUCLEOTIDE SEQUENCE [LARGE SCALE GENOMIC DNA]</scope>
    <source>
        <strain evidence="5 6">MN12-7</strain>
    </source>
</reference>
<dbReference type="AlphaFoldDB" id="R9GXY3"/>
<keyword evidence="6" id="KW-1185">Reference proteome</keyword>
<dbReference type="eggNOG" id="COG1609">
    <property type="taxonomic scope" value="Bacteria"/>
</dbReference>
<keyword evidence="2" id="KW-0238">DNA-binding</keyword>
<dbReference type="STRING" id="1150600.ADIARSV_0441"/>
<dbReference type="SUPFAM" id="SSF53822">
    <property type="entry name" value="Periplasmic binding protein-like I"/>
    <property type="match status" value="1"/>
</dbReference>
<dbReference type="CDD" id="cd06267">
    <property type="entry name" value="PBP1_LacI_sugar_binding-like"/>
    <property type="match status" value="1"/>
</dbReference>
<dbReference type="PANTHER" id="PTHR30146:SF109">
    <property type="entry name" value="HTH-TYPE TRANSCRIPTIONAL REGULATOR GALS"/>
    <property type="match status" value="1"/>
</dbReference>
<gene>
    <name evidence="5" type="ORF">ADIARSV_0441</name>
</gene>
<feature type="domain" description="Periplasmic binding protein/LacI sugar binding" evidence="4">
    <location>
        <begin position="12"/>
        <end position="269"/>
    </location>
</feature>
<dbReference type="PANTHER" id="PTHR30146">
    <property type="entry name" value="LACI-RELATED TRANSCRIPTIONAL REPRESSOR"/>
    <property type="match status" value="1"/>
</dbReference>
<dbReference type="Pfam" id="PF00532">
    <property type="entry name" value="Peripla_BP_1"/>
    <property type="match status" value="1"/>
</dbReference>
<evidence type="ECO:0000256" key="3">
    <source>
        <dbReference type="ARBA" id="ARBA00023163"/>
    </source>
</evidence>
<dbReference type="OrthoDB" id="9803256at2"/>
<dbReference type="InterPro" id="IPR028082">
    <property type="entry name" value="Peripla_BP_I"/>
</dbReference>
<evidence type="ECO:0000256" key="2">
    <source>
        <dbReference type="ARBA" id="ARBA00023125"/>
    </source>
</evidence>
<dbReference type="RefSeq" id="WP_016193690.1">
    <property type="nucleotide sequence ID" value="NZ_AQPN01000016.1"/>
</dbReference>
<sequence length="281" mass="32057">MAVSLKNGKSKCIGLIVCDVANYFFSQVIDGVDSIAYSNGYHLIITQSHDNYQREIENLNHLAKRHIDGLLVAVASSTFDYNHFSQLIDRRIPMVFFDRDNPLKGVPSMTIKTYQSSFNATEYLIKKGYKKIGFLGHAEHLSTTRERRQAYLDALKKYNLTPDSSLIKYFNYGNSTAKDLEGLIANLFLSKNKPDAVFVSSDRLNNACLLFLKKNQESINIMLSGFNNSDMAELFLPSFSFIRQPAFELGQDITKKLINLISRNEKFNENIFKKLESTFHC</sequence>
<organism evidence="5 6">
    <name type="scientific">Arcticibacter svalbardensis MN12-7</name>
    <dbReference type="NCBI Taxonomy" id="1150600"/>
    <lineage>
        <taxon>Bacteria</taxon>
        <taxon>Pseudomonadati</taxon>
        <taxon>Bacteroidota</taxon>
        <taxon>Sphingobacteriia</taxon>
        <taxon>Sphingobacteriales</taxon>
        <taxon>Sphingobacteriaceae</taxon>
        <taxon>Arcticibacter</taxon>
    </lineage>
</organism>
<dbReference type="InterPro" id="IPR001761">
    <property type="entry name" value="Peripla_BP/Lac1_sug-bd_dom"/>
</dbReference>
<dbReference type="EMBL" id="AQPN01000016">
    <property type="protein sequence ID" value="EOR96370.1"/>
    <property type="molecule type" value="Genomic_DNA"/>
</dbReference>
<keyword evidence="3" id="KW-0804">Transcription</keyword>
<name>R9GXY3_9SPHI</name>
<evidence type="ECO:0000313" key="6">
    <source>
        <dbReference type="Proteomes" id="UP000014174"/>
    </source>
</evidence>
<proteinExistence type="predicted"/>
<protein>
    <recommendedName>
        <fullName evidence="4">Periplasmic binding protein/LacI sugar binding domain-containing protein</fullName>
    </recommendedName>
</protein>
<evidence type="ECO:0000256" key="1">
    <source>
        <dbReference type="ARBA" id="ARBA00023015"/>
    </source>
</evidence>
<accession>R9GXY3</accession>
<evidence type="ECO:0000313" key="5">
    <source>
        <dbReference type="EMBL" id="EOR96370.1"/>
    </source>
</evidence>
<dbReference type="GO" id="GO:0000976">
    <property type="term" value="F:transcription cis-regulatory region binding"/>
    <property type="evidence" value="ECO:0007669"/>
    <property type="project" value="TreeGrafter"/>
</dbReference>